<dbReference type="EMBL" id="JAVHNQ010000004">
    <property type="protein sequence ID" value="KAK6349971.1"/>
    <property type="molecule type" value="Genomic_DNA"/>
</dbReference>
<dbReference type="Proteomes" id="UP001375240">
    <property type="component" value="Unassembled WGS sequence"/>
</dbReference>
<protein>
    <recommendedName>
        <fullName evidence="3">Secreted protein</fullName>
    </recommendedName>
</protein>
<dbReference type="AlphaFoldDB" id="A0AAV9UYY7"/>
<comment type="caution">
    <text evidence="1">The sequence shown here is derived from an EMBL/GenBank/DDBJ whole genome shotgun (WGS) entry which is preliminary data.</text>
</comment>
<evidence type="ECO:0000313" key="2">
    <source>
        <dbReference type="Proteomes" id="UP001375240"/>
    </source>
</evidence>
<gene>
    <name evidence="1" type="ORF">TWF696_006225</name>
</gene>
<proteinExistence type="predicted"/>
<sequence length="111" mass="11801">MLVWVFCLPSVSHWQRAGHGHFNRVRGRENGQDGWRAEGWAGGMAPAGEVGSSRIDIKVPVCSNCNCAFRVRWTSVGTGGKVRSPALLGGIAQSEAQASFCFLVGGRPAAC</sequence>
<keyword evidence="2" id="KW-1185">Reference proteome</keyword>
<reference evidence="1 2" key="1">
    <citation type="submission" date="2019-10" db="EMBL/GenBank/DDBJ databases">
        <authorList>
            <person name="Palmer J.M."/>
        </authorList>
    </citation>
    <scope>NUCLEOTIDE SEQUENCE [LARGE SCALE GENOMIC DNA]</scope>
    <source>
        <strain evidence="1 2">TWF696</strain>
    </source>
</reference>
<evidence type="ECO:0008006" key="3">
    <source>
        <dbReference type="Google" id="ProtNLM"/>
    </source>
</evidence>
<evidence type="ECO:0000313" key="1">
    <source>
        <dbReference type="EMBL" id="KAK6349971.1"/>
    </source>
</evidence>
<name>A0AAV9UYY7_9PEZI</name>
<organism evidence="1 2">
    <name type="scientific">Orbilia brochopaga</name>
    <dbReference type="NCBI Taxonomy" id="3140254"/>
    <lineage>
        <taxon>Eukaryota</taxon>
        <taxon>Fungi</taxon>
        <taxon>Dikarya</taxon>
        <taxon>Ascomycota</taxon>
        <taxon>Pezizomycotina</taxon>
        <taxon>Orbiliomycetes</taxon>
        <taxon>Orbiliales</taxon>
        <taxon>Orbiliaceae</taxon>
        <taxon>Orbilia</taxon>
    </lineage>
</organism>
<accession>A0AAV9UYY7</accession>